<sequence length="185" mass="20871">MARRALKLASLTAAASGIYVYGNKFLDPNDFGVVRVGRAIATTAVITYDYLTSLRSVPYGTEEYEFLKSQHIGFRPLIWVVRHGVVVSRDSQSGGPLKLETALVVALSHYWWLDHVGNLIFLLLKRLVVAKGESEEHLNRYSEEAIRKPLKDVVLEGICIMRNILTGTNGKWRNNHVLFNVWTMA</sequence>
<evidence type="ECO:0000313" key="1">
    <source>
        <dbReference type="EMBL" id="KAJ7417634.1"/>
    </source>
</evidence>
<protein>
    <submittedName>
        <fullName evidence="1">Uncharacterized protein</fullName>
    </submittedName>
</protein>
<accession>A0ABQ9DFQ0</accession>
<dbReference type="Proteomes" id="UP001145742">
    <property type="component" value="Unassembled WGS sequence"/>
</dbReference>
<reference evidence="1" key="1">
    <citation type="submission" date="2019-10" db="EMBL/GenBank/DDBJ databases">
        <authorList>
            <person name="Soares A.E.R."/>
            <person name="Aleixo A."/>
            <person name="Schneider P."/>
            <person name="Miyaki C.Y."/>
            <person name="Schneider M.P."/>
            <person name="Mello C."/>
            <person name="Vasconcelos A.T.R."/>
        </authorList>
    </citation>
    <scope>NUCLEOTIDE SEQUENCE</scope>
    <source>
        <tissue evidence="1">Muscle</tissue>
    </source>
</reference>
<comment type="caution">
    <text evidence="1">The sequence shown here is derived from an EMBL/GenBank/DDBJ whole genome shotgun (WGS) entry which is preliminary data.</text>
</comment>
<gene>
    <name evidence="1" type="ORF">WISP_63572</name>
</gene>
<dbReference type="EMBL" id="WHWB01033748">
    <property type="protein sequence ID" value="KAJ7417634.1"/>
    <property type="molecule type" value="Genomic_DNA"/>
</dbReference>
<keyword evidence="2" id="KW-1185">Reference proteome</keyword>
<organism evidence="1 2">
    <name type="scientific">Willisornis vidua</name>
    <name type="common">Xingu scale-backed antbird</name>
    <dbReference type="NCBI Taxonomy" id="1566151"/>
    <lineage>
        <taxon>Eukaryota</taxon>
        <taxon>Metazoa</taxon>
        <taxon>Chordata</taxon>
        <taxon>Craniata</taxon>
        <taxon>Vertebrata</taxon>
        <taxon>Euteleostomi</taxon>
        <taxon>Archelosauria</taxon>
        <taxon>Archosauria</taxon>
        <taxon>Dinosauria</taxon>
        <taxon>Saurischia</taxon>
        <taxon>Theropoda</taxon>
        <taxon>Coelurosauria</taxon>
        <taxon>Aves</taxon>
        <taxon>Neognathae</taxon>
        <taxon>Neoaves</taxon>
        <taxon>Telluraves</taxon>
        <taxon>Australaves</taxon>
        <taxon>Passeriformes</taxon>
        <taxon>Thamnophilidae</taxon>
        <taxon>Willisornis</taxon>
    </lineage>
</organism>
<proteinExistence type="predicted"/>
<evidence type="ECO:0000313" key="2">
    <source>
        <dbReference type="Proteomes" id="UP001145742"/>
    </source>
</evidence>
<name>A0ABQ9DFQ0_9PASS</name>